<evidence type="ECO:0000256" key="1">
    <source>
        <dbReference type="ARBA" id="ARBA00022837"/>
    </source>
</evidence>
<dbReference type="Gene3D" id="1.10.287.70">
    <property type="match status" value="1"/>
</dbReference>
<sequence length="486" mass="54257">MDSLQSLFWTMVLIFACLYAVAVVLTQLVSDHKIAIGREGMEAEHEEPLLEFFGSLDTTMISLYMVISEGIHWRELMDPLVENMGGWVRIVFVTFTGFELFAMMNIITACFVDSAMMIAANAEKQECLESLWGLLDADANYDARTQKKIVTKEQFIGSYGEPSMTKFLDLINAHTEDPKQVFAMIDRDGDGALTAPEFLICCERLMGPSKASMLVKIANEQRIKMEQQERQLQKVGNEIKVKQDEMLTIIKTLDQHDERSSPINLLGAKIDFAAFKLQTCCGTGLAPRNSIQLAKTGGFVVCAEVLLPRLKQARHNAHIYRCETHLDFLQADVKNGFSLANRPSGSEVTQCPGPGVKMVTEGLDGRQLVRSAMHLAPQVALYLPRVTAVEEPPPRYRHPPPPFMADVDTDVDRTWYTEKVTRFHPERGWGFIELNGMDIMVHVNDCKPEDVVIGGTDERCCNTKGKGQATPIEGAGQHTGIVSLQR</sequence>
<feature type="transmembrane region" description="Helical" evidence="4">
    <location>
        <begin position="87"/>
        <end position="112"/>
    </location>
</feature>
<evidence type="ECO:0000313" key="6">
    <source>
        <dbReference type="EMBL" id="CAK9073123.1"/>
    </source>
</evidence>
<evidence type="ECO:0000256" key="4">
    <source>
        <dbReference type="SAM" id="Phobius"/>
    </source>
</evidence>
<dbReference type="SUPFAM" id="SSF53335">
    <property type="entry name" value="S-adenosyl-L-methionine-dependent methyltransferases"/>
    <property type="match status" value="1"/>
</dbReference>
<dbReference type="PROSITE" id="PS00018">
    <property type="entry name" value="EF_HAND_1"/>
    <property type="match status" value="1"/>
</dbReference>
<dbReference type="EMBL" id="CAXAMN010022840">
    <property type="protein sequence ID" value="CAK9073123.1"/>
    <property type="molecule type" value="Genomic_DNA"/>
</dbReference>
<evidence type="ECO:0000313" key="7">
    <source>
        <dbReference type="Proteomes" id="UP001642484"/>
    </source>
</evidence>
<name>A0ABP0PAQ6_9DINO</name>
<dbReference type="Proteomes" id="UP001642484">
    <property type="component" value="Unassembled WGS sequence"/>
</dbReference>
<feature type="coiled-coil region" evidence="2">
    <location>
        <begin position="215"/>
        <end position="245"/>
    </location>
</feature>
<keyword evidence="1" id="KW-0106">Calcium</keyword>
<organism evidence="6 7">
    <name type="scientific">Durusdinium trenchii</name>
    <dbReference type="NCBI Taxonomy" id="1381693"/>
    <lineage>
        <taxon>Eukaryota</taxon>
        <taxon>Sar</taxon>
        <taxon>Alveolata</taxon>
        <taxon>Dinophyceae</taxon>
        <taxon>Suessiales</taxon>
        <taxon>Symbiodiniaceae</taxon>
        <taxon>Durusdinium</taxon>
    </lineage>
</organism>
<dbReference type="InterPro" id="IPR002048">
    <property type="entry name" value="EF_hand_dom"/>
</dbReference>
<dbReference type="InterPro" id="IPR018247">
    <property type="entry name" value="EF_Hand_1_Ca_BS"/>
</dbReference>
<dbReference type="PROSITE" id="PS50222">
    <property type="entry name" value="EF_HAND_2"/>
    <property type="match status" value="1"/>
</dbReference>
<keyword evidence="7" id="KW-1185">Reference proteome</keyword>
<proteinExistence type="predicted"/>
<protein>
    <recommendedName>
        <fullName evidence="5">EF-hand domain-containing protein</fullName>
    </recommendedName>
</protein>
<dbReference type="Gene3D" id="3.40.50.150">
    <property type="entry name" value="Vaccinia Virus protein VP39"/>
    <property type="match status" value="1"/>
</dbReference>
<keyword evidence="4" id="KW-0812">Transmembrane</keyword>
<dbReference type="InterPro" id="IPR029063">
    <property type="entry name" value="SAM-dependent_MTases_sf"/>
</dbReference>
<evidence type="ECO:0000259" key="5">
    <source>
        <dbReference type="PROSITE" id="PS50222"/>
    </source>
</evidence>
<reference evidence="6 7" key="1">
    <citation type="submission" date="2024-02" db="EMBL/GenBank/DDBJ databases">
        <authorList>
            <person name="Chen Y."/>
            <person name="Shah S."/>
            <person name="Dougan E. K."/>
            <person name="Thang M."/>
            <person name="Chan C."/>
        </authorList>
    </citation>
    <scope>NUCLEOTIDE SEQUENCE [LARGE SCALE GENOMIC DNA]</scope>
</reference>
<dbReference type="SUPFAM" id="SSF47473">
    <property type="entry name" value="EF-hand"/>
    <property type="match status" value="1"/>
</dbReference>
<evidence type="ECO:0000256" key="2">
    <source>
        <dbReference type="SAM" id="Coils"/>
    </source>
</evidence>
<gene>
    <name evidence="6" type="ORF">CCMP2556_LOCUS35981</name>
</gene>
<accession>A0ABP0PAQ6</accession>
<feature type="region of interest" description="Disordered" evidence="3">
    <location>
        <begin position="465"/>
        <end position="486"/>
    </location>
</feature>
<dbReference type="InterPro" id="IPR011992">
    <property type="entry name" value="EF-hand-dom_pair"/>
</dbReference>
<keyword evidence="4" id="KW-1133">Transmembrane helix</keyword>
<comment type="caution">
    <text evidence="6">The sequence shown here is derived from an EMBL/GenBank/DDBJ whole genome shotgun (WGS) entry which is preliminary data.</text>
</comment>
<keyword evidence="2" id="KW-0175">Coiled coil</keyword>
<feature type="domain" description="EF-hand" evidence="5">
    <location>
        <begin position="173"/>
        <end position="208"/>
    </location>
</feature>
<dbReference type="Gene3D" id="1.10.238.10">
    <property type="entry name" value="EF-hand"/>
    <property type="match status" value="1"/>
</dbReference>
<feature type="transmembrane region" description="Helical" evidence="4">
    <location>
        <begin position="6"/>
        <end position="29"/>
    </location>
</feature>
<keyword evidence="4" id="KW-0472">Membrane</keyword>
<evidence type="ECO:0000256" key="3">
    <source>
        <dbReference type="SAM" id="MobiDB-lite"/>
    </source>
</evidence>